<dbReference type="EMBL" id="JAFEUC010000001">
    <property type="protein sequence ID" value="MBM7075292.1"/>
    <property type="molecule type" value="Genomic_DNA"/>
</dbReference>
<dbReference type="Proteomes" id="UP001518872">
    <property type="component" value="Unassembled WGS sequence"/>
</dbReference>
<feature type="domain" description="DUF7402" evidence="1">
    <location>
        <begin position="2"/>
        <end position="109"/>
    </location>
</feature>
<organism evidence="2 3">
    <name type="scientific">Micromonospora humida</name>
    <dbReference type="NCBI Taxonomy" id="2809018"/>
    <lineage>
        <taxon>Bacteria</taxon>
        <taxon>Bacillati</taxon>
        <taxon>Actinomycetota</taxon>
        <taxon>Actinomycetes</taxon>
        <taxon>Micromonosporales</taxon>
        <taxon>Micromonosporaceae</taxon>
        <taxon>Micromonospora</taxon>
    </lineage>
</organism>
<accession>A0ABS2ILT0</accession>
<dbReference type="Gene3D" id="2.60.120.260">
    <property type="entry name" value="Galactose-binding domain-like"/>
    <property type="match status" value="1"/>
</dbReference>
<dbReference type="SUPFAM" id="SSF49785">
    <property type="entry name" value="Galactose-binding domain-like"/>
    <property type="match status" value="1"/>
</dbReference>
<evidence type="ECO:0000313" key="2">
    <source>
        <dbReference type="EMBL" id="MBM7075292.1"/>
    </source>
</evidence>
<evidence type="ECO:0000313" key="3">
    <source>
        <dbReference type="Proteomes" id="UP001518872"/>
    </source>
</evidence>
<reference evidence="2 3" key="1">
    <citation type="submission" date="2021-02" db="EMBL/GenBank/DDBJ databases">
        <authorList>
            <person name="Ra J.-S."/>
        </authorList>
    </citation>
    <scope>NUCLEOTIDE SEQUENCE [LARGE SCALE GENOMIC DNA]</scope>
    <source>
        <strain evidence="2 3">MMS20-R1-14</strain>
    </source>
</reference>
<name>A0ABS2ILT0_9ACTN</name>
<dbReference type="InterPro" id="IPR055826">
    <property type="entry name" value="DUF7402"/>
</dbReference>
<keyword evidence="3" id="KW-1185">Reference proteome</keyword>
<proteinExistence type="predicted"/>
<gene>
    <name evidence="2" type="ORF">JQX11_02830</name>
</gene>
<dbReference type="InterPro" id="IPR008979">
    <property type="entry name" value="Galactose-bd-like_sf"/>
</dbReference>
<comment type="caution">
    <text evidence="2">The sequence shown here is derived from an EMBL/GenBank/DDBJ whole genome shotgun (WGS) entry which is preliminary data.</text>
</comment>
<dbReference type="Pfam" id="PF24135">
    <property type="entry name" value="DUF7402"/>
    <property type="match status" value="1"/>
</dbReference>
<sequence length="114" mass="11697">MVAGWPDDQTREWATVYGGVGTQLTLSWPGPRTVRRVVLYDRPNPNDQITGGTLLFSDGTSTAVGALDNGGGPTEVILPAAKTVTSVKLTVTGVGGSTVNVGLAEIEVFGNAGP</sequence>
<protein>
    <recommendedName>
        <fullName evidence="1">DUF7402 domain-containing protein</fullName>
    </recommendedName>
</protein>
<evidence type="ECO:0000259" key="1">
    <source>
        <dbReference type="Pfam" id="PF24135"/>
    </source>
</evidence>